<feature type="transmembrane region" description="Helical" evidence="1">
    <location>
        <begin position="95"/>
        <end position="113"/>
    </location>
</feature>
<dbReference type="AlphaFoldDB" id="A0A431UFY2"/>
<evidence type="ECO:0000313" key="2">
    <source>
        <dbReference type="EMBL" id="RTQ88305.1"/>
    </source>
</evidence>
<protein>
    <submittedName>
        <fullName evidence="2">Uncharacterized protein</fullName>
    </submittedName>
</protein>
<sequence>MNINSDSLITFIIMWGTPAIMMLITYLKMTKEEKNDVIKEFTSSRFIFTIGFLVTGIFLDSLGNLLTLNIMKLLGTPLIIVAGTNIVVDQWKKNKVKSILITLLILVLIGLIIS</sequence>
<proteinExistence type="predicted"/>
<dbReference type="RefSeq" id="WP_126295920.1">
    <property type="nucleotide sequence ID" value="NZ_CP185866.1"/>
</dbReference>
<keyword evidence="3" id="KW-1185">Reference proteome</keyword>
<name>A0A431UFY2_9BACI</name>
<evidence type="ECO:0000256" key="1">
    <source>
        <dbReference type="SAM" id="Phobius"/>
    </source>
</evidence>
<comment type="caution">
    <text evidence="2">The sequence shown here is derived from an EMBL/GenBank/DDBJ whole genome shotgun (WGS) entry which is preliminary data.</text>
</comment>
<keyword evidence="1" id="KW-1133">Transmembrane helix</keyword>
<dbReference type="OrthoDB" id="2881422at2"/>
<organism evidence="2 3">
    <name type="scientific">Lysinibacillus telephonicus</name>
    <dbReference type="NCBI Taxonomy" id="1714840"/>
    <lineage>
        <taxon>Bacteria</taxon>
        <taxon>Bacillati</taxon>
        <taxon>Bacillota</taxon>
        <taxon>Bacilli</taxon>
        <taxon>Bacillales</taxon>
        <taxon>Bacillaceae</taxon>
        <taxon>Lysinibacillus</taxon>
    </lineage>
</organism>
<keyword evidence="1" id="KW-0472">Membrane</keyword>
<dbReference type="Proteomes" id="UP000276349">
    <property type="component" value="Unassembled WGS sequence"/>
</dbReference>
<reference evidence="2 3" key="1">
    <citation type="submission" date="2018-12" db="EMBL/GenBank/DDBJ databases">
        <authorList>
            <person name="Yu L."/>
        </authorList>
    </citation>
    <scope>NUCLEOTIDE SEQUENCE [LARGE SCALE GENOMIC DNA]</scope>
    <source>
        <strain evidence="2 3">S5H2222</strain>
    </source>
</reference>
<evidence type="ECO:0000313" key="3">
    <source>
        <dbReference type="Proteomes" id="UP000276349"/>
    </source>
</evidence>
<keyword evidence="1" id="KW-0812">Transmembrane</keyword>
<gene>
    <name evidence="2" type="ORF">EKG35_17940</name>
</gene>
<feature type="transmembrane region" description="Helical" evidence="1">
    <location>
        <begin position="12"/>
        <end position="29"/>
    </location>
</feature>
<feature type="transmembrane region" description="Helical" evidence="1">
    <location>
        <begin position="41"/>
        <end position="59"/>
    </location>
</feature>
<dbReference type="EMBL" id="RXNR01000079">
    <property type="protein sequence ID" value="RTQ88305.1"/>
    <property type="molecule type" value="Genomic_DNA"/>
</dbReference>
<accession>A0A431UFY2</accession>